<name>A0A151QY44_CAJCA</name>
<dbReference type="PANTHER" id="PTHR46890:SF48">
    <property type="entry name" value="RNA-DIRECTED DNA POLYMERASE"/>
    <property type="match status" value="1"/>
</dbReference>
<dbReference type="InterPro" id="IPR005135">
    <property type="entry name" value="Endo/exonuclease/phosphatase"/>
</dbReference>
<evidence type="ECO:0000313" key="2">
    <source>
        <dbReference type="EMBL" id="KYP35196.1"/>
    </source>
</evidence>
<dbReference type="InterPro" id="IPR036691">
    <property type="entry name" value="Endo/exonu/phosph_ase_sf"/>
</dbReference>
<reference evidence="2" key="1">
    <citation type="journal article" date="2012" name="Nat. Biotechnol.">
        <title>Draft genome sequence of pigeonpea (Cajanus cajan), an orphan legume crop of resource-poor farmers.</title>
        <authorList>
            <person name="Varshney R.K."/>
            <person name="Chen W."/>
            <person name="Li Y."/>
            <person name="Bharti A.K."/>
            <person name="Saxena R.K."/>
            <person name="Schlueter J.A."/>
            <person name="Donoghue M.T."/>
            <person name="Azam S."/>
            <person name="Fan G."/>
            <person name="Whaley A.M."/>
            <person name="Farmer A.D."/>
            <person name="Sheridan J."/>
            <person name="Iwata A."/>
            <person name="Tuteja R."/>
            <person name="Penmetsa R.V."/>
            <person name="Wu W."/>
            <person name="Upadhyaya H.D."/>
            <person name="Yang S.P."/>
            <person name="Shah T."/>
            <person name="Saxena K.B."/>
            <person name="Michael T."/>
            <person name="McCombie W.R."/>
            <person name="Yang B."/>
            <person name="Zhang G."/>
            <person name="Yang H."/>
            <person name="Wang J."/>
            <person name="Spillane C."/>
            <person name="Cook D.R."/>
            <person name="May G.D."/>
            <person name="Xu X."/>
            <person name="Jackson S.A."/>
        </authorList>
    </citation>
    <scope>NUCLEOTIDE SEQUENCE [LARGE SCALE GENOMIC DNA]</scope>
</reference>
<evidence type="ECO:0000313" key="3">
    <source>
        <dbReference type="Proteomes" id="UP000075243"/>
    </source>
</evidence>
<dbReference type="CDD" id="cd01650">
    <property type="entry name" value="RT_nLTR_like"/>
    <property type="match status" value="1"/>
</dbReference>
<evidence type="ECO:0000259" key="1">
    <source>
        <dbReference type="PROSITE" id="PS50878"/>
    </source>
</evidence>
<accession>A0A151QY44</accession>
<feature type="domain" description="Reverse transcriptase" evidence="1">
    <location>
        <begin position="424"/>
        <end position="625"/>
    </location>
</feature>
<dbReference type="AlphaFoldDB" id="A0A151QY44"/>
<dbReference type="EMBL" id="KQ484425">
    <property type="protein sequence ID" value="KYP35196.1"/>
    <property type="molecule type" value="Genomic_DNA"/>
</dbReference>
<dbReference type="InterPro" id="IPR052343">
    <property type="entry name" value="Retrotransposon-Effector_Assoc"/>
</dbReference>
<sequence length="625" mass="72002">MSFISWNCQGLGNPCAVPTLKDLIRTYHPDVIFLCETKVHARRLEDIRVALNFDSSFAVDSSGRSGGLALLWKQPYSCHLINYFPHFINVSVTHPKKPTWRLTGFYGYPERNRRKDSWDLLRYLAQDNSLPWCVIGDFNDILSNQDKRGLIEHPTWLLRGFREAVMDSELVDIPLEGYNFTWTKSRGSPTQVEERLDRAMATQSWLNQFPDSRLINAVAARSDHSPILLKLSMQTTLRTRQSFRFENAWLDEPGLSPLVEASWHRGHFPDILDRLKSCSKDMDEWGRQLRLRFRAPIDACRRQLLELREKHDANFVSAFLEAQERLSTLLAREETFWKQRAKVYWLKNGDKNTKFFHAMASERKKKNLIQRLTKLDGTIVISEFKTALFSMHSDKSPGPNGLNPGFYKRFWDLFGLEVFAAGTHWLEQEEFPPQLNNTNVVLIPKIANPTSMKDLRPISLCNVIYKILSKVLVNRMKPLLNQCISLEQSAFVENRSILDNVLVAIELIHHMKCKKNGKTGEVSLKIDISKAFDHVDWSYLHNLLLKLGFHHKWVSWLKLCMESVKFQVLMNGEEVGPITPGRGLRQGDPLSPYLFIIYAEGLSSLLQQAEARGDIHGIKICRGAP</sequence>
<dbReference type="PANTHER" id="PTHR46890">
    <property type="entry name" value="NON-LTR RETROLELEMENT REVERSE TRANSCRIPTASE-LIKE PROTEIN-RELATED"/>
    <property type="match status" value="1"/>
</dbReference>
<keyword evidence="3" id="KW-1185">Reference proteome</keyword>
<dbReference type="STRING" id="3821.A0A151QY44"/>
<organism evidence="2 3">
    <name type="scientific">Cajanus cajan</name>
    <name type="common">Pigeon pea</name>
    <name type="synonym">Cajanus indicus</name>
    <dbReference type="NCBI Taxonomy" id="3821"/>
    <lineage>
        <taxon>Eukaryota</taxon>
        <taxon>Viridiplantae</taxon>
        <taxon>Streptophyta</taxon>
        <taxon>Embryophyta</taxon>
        <taxon>Tracheophyta</taxon>
        <taxon>Spermatophyta</taxon>
        <taxon>Magnoliopsida</taxon>
        <taxon>eudicotyledons</taxon>
        <taxon>Gunneridae</taxon>
        <taxon>Pentapetalae</taxon>
        <taxon>rosids</taxon>
        <taxon>fabids</taxon>
        <taxon>Fabales</taxon>
        <taxon>Fabaceae</taxon>
        <taxon>Papilionoideae</taxon>
        <taxon>50 kb inversion clade</taxon>
        <taxon>NPAAA clade</taxon>
        <taxon>indigoferoid/millettioid clade</taxon>
        <taxon>Phaseoleae</taxon>
        <taxon>Cajanus</taxon>
    </lineage>
</organism>
<dbReference type="SUPFAM" id="SSF56219">
    <property type="entry name" value="DNase I-like"/>
    <property type="match status" value="1"/>
</dbReference>
<protein>
    <submittedName>
        <fullName evidence="2">Transposon TX1 uncharacterized</fullName>
    </submittedName>
</protein>
<dbReference type="Pfam" id="PF00078">
    <property type="entry name" value="RVT_1"/>
    <property type="match status" value="1"/>
</dbReference>
<dbReference type="InterPro" id="IPR000477">
    <property type="entry name" value="RT_dom"/>
</dbReference>
<dbReference type="GO" id="GO:0003824">
    <property type="term" value="F:catalytic activity"/>
    <property type="evidence" value="ECO:0007669"/>
    <property type="project" value="InterPro"/>
</dbReference>
<dbReference type="OMA" id="FWRENTV"/>
<gene>
    <name evidence="2" type="ORF">KK1_043785</name>
</gene>
<dbReference type="Proteomes" id="UP000075243">
    <property type="component" value="Unassembled WGS sequence"/>
</dbReference>
<dbReference type="Gramene" id="C.cajan_37272.t">
    <property type="protein sequence ID" value="C.cajan_37272.t"/>
    <property type="gene ID" value="C.cajan_37272"/>
</dbReference>
<dbReference type="Gene3D" id="3.60.10.10">
    <property type="entry name" value="Endonuclease/exonuclease/phosphatase"/>
    <property type="match status" value="1"/>
</dbReference>
<dbReference type="Pfam" id="PF03372">
    <property type="entry name" value="Exo_endo_phos"/>
    <property type="match status" value="1"/>
</dbReference>
<proteinExistence type="predicted"/>
<dbReference type="PROSITE" id="PS50878">
    <property type="entry name" value="RT_POL"/>
    <property type="match status" value="1"/>
</dbReference>
<dbReference type="InterPro" id="IPR043502">
    <property type="entry name" value="DNA/RNA_pol_sf"/>
</dbReference>
<dbReference type="SUPFAM" id="SSF56672">
    <property type="entry name" value="DNA/RNA polymerases"/>
    <property type="match status" value="1"/>
</dbReference>